<dbReference type="AlphaFoldDB" id="A0A9Q1GRE7"/>
<accession>A0A9Q1GRE7</accession>
<evidence type="ECO:0000256" key="1">
    <source>
        <dbReference type="SAM" id="MobiDB-lite"/>
    </source>
</evidence>
<dbReference type="PANTHER" id="PTHR33240">
    <property type="entry name" value="OS08G0508500 PROTEIN"/>
    <property type="match status" value="1"/>
</dbReference>
<evidence type="ECO:0000313" key="3">
    <source>
        <dbReference type="Proteomes" id="UP001153076"/>
    </source>
</evidence>
<dbReference type="Proteomes" id="UP001153076">
    <property type="component" value="Unassembled WGS sequence"/>
</dbReference>
<comment type="caution">
    <text evidence="2">The sequence shown here is derived from an EMBL/GenBank/DDBJ whole genome shotgun (WGS) entry which is preliminary data.</text>
</comment>
<evidence type="ECO:0000313" key="2">
    <source>
        <dbReference type="EMBL" id="KAJ8425531.1"/>
    </source>
</evidence>
<dbReference type="OrthoDB" id="1752268at2759"/>
<reference evidence="2" key="1">
    <citation type="submission" date="2022-04" db="EMBL/GenBank/DDBJ databases">
        <title>Carnegiea gigantea Genome sequencing and assembly v2.</title>
        <authorList>
            <person name="Copetti D."/>
            <person name="Sanderson M.J."/>
            <person name="Burquez A."/>
            <person name="Wojciechowski M.F."/>
        </authorList>
    </citation>
    <scope>NUCLEOTIDE SEQUENCE</scope>
    <source>
        <strain evidence="2">SGP5-SGP5p</strain>
        <tissue evidence="2">Aerial part</tissue>
    </source>
</reference>
<protein>
    <submittedName>
        <fullName evidence="2">Uncharacterized protein</fullName>
    </submittedName>
</protein>
<organism evidence="2 3">
    <name type="scientific">Carnegiea gigantea</name>
    <dbReference type="NCBI Taxonomy" id="171969"/>
    <lineage>
        <taxon>Eukaryota</taxon>
        <taxon>Viridiplantae</taxon>
        <taxon>Streptophyta</taxon>
        <taxon>Embryophyta</taxon>
        <taxon>Tracheophyta</taxon>
        <taxon>Spermatophyta</taxon>
        <taxon>Magnoliopsida</taxon>
        <taxon>eudicotyledons</taxon>
        <taxon>Gunneridae</taxon>
        <taxon>Pentapetalae</taxon>
        <taxon>Caryophyllales</taxon>
        <taxon>Cactineae</taxon>
        <taxon>Cactaceae</taxon>
        <taxon>Cactoideae</taxon>
        <taxon>Echinocereeae</taxon>
        <taxon>Carnegiea</taxon>
    </lineage>
</organism>
<keyword evidence="3" id="KW-1185">Reference proteome</keyword>
<name>A0A9Q1GRE7_9CARY</name>
<sequence length="166" mass="18579">MTPYASKGQGAEWYEEQEESSRPPYSKTGGFEERIMLPLRSGKKDNDAYRNMKIVATIIRGIDGKELSAGYRKAQIRKLSQDMAARELKPLVGPTMTFGLEDMRPSQTPHNDALVIQLKVATAMVRRILIDTKSLVDIITLECLKKLQYSEKDLKIMEAPAVGFGG</sequence>
<feature type="region of interest" description="Disordered" evidence="1">
    <location>
        <begin position="1"/>
        <end position="29"/>
    </location>
</feature>
<dbReference type="PANTHER" id="PTHR33240:SF17">
    <property type="entry name" value="EUKARYOTIC PEPTIDE CHAIN RELEASE FACTOR GTP-BINDING SUBUNIT-LIKE"/>
    <property type="match status" value="1"/>
</dbReference>
<dbReference type="EMBL" id="JAKOGI010001456">
    <property type="protein sequence ID" value="KAJ8425531.1"/>
    <property type="molecule type" value="Genomic_DNA"/>
</dbReference>
<gene>
    <name evidence="2" type="ORF">Cgig2_021336</name>
</gene>
<proteinExistence type="predicted"/>